<accession>A0ABX4NEV5</accession>
<organism evidence="2 3">
    <name type="scientific">Leptospira kmetyi</name>
    <dbReference type="NCBI Taxonomy" id="408139"/>
    <lineage>
        <taxon>Bacteria</taxon>
        <taxon>Pseudomonadati</taxon>
        <taxon>Spirochaetota</taxon>
        <taxon>Spirochaetia</taxon>
        <taxon>Leptospirales</taxon>
        <taxon>Leptospiraceae</taxon>
        <taxon>Leptospira</taxon>
    </lineage>
</organism>
<dbReference type="InterPro" id="IPR045175">
    <property type="entry name" value="M28_fam"/>
</dbReference>
<proteinExistence type="predicted"/>
<sequence length="225" mass="25797">MVASIGPKNSEKIVIGAHYDVAGEQQGADDNASGVAGLLEIARILKRNESKLKYNYELVAFTLEEPPYFRTENMGSYIHAKSLFDKKENVKFMISLEMIGYFSEEENSQDYPHSLMKLKYPSKGNFIAGIGKSKEEKILKEIEESFENDNKIPFEYFSSDLSIPGTDFSDHLNYWKFGYKAIMITDTAFLRNKNYHKHSDTKDTLQFEKIKFVIDGLSSFLIHVK</sequence>
<feature type="domain" description="Peptidase M28" evidence="1">
    <location>
        <begin position="2"/>
        <end position="212"/>
    </location>
</feature>
<protein>
    <submittedName>
        <fullName evidence="2">Peptidase M28</fullName>
    </submittedName>
</protein>
<evidence type="ECO:0000313" key="3">
    <source>
        <dbReference type="Proteomes" id="UP000231919"/>
    </source>
</evidence>
<comment type="caution">
    <text evidence="2">The sequence shown here is derived from an EMBL/GenBank/DDBJ whole genome shotgun (WGS) entry which is preliminary data.</text>
</comment>
<dbReference type="Gene3D" id="3.40.630.10">
    <property type="entry name" value="Zn peptidases"/>
    <property type="match status" value="1"/>
</dbReference>
<evidence type="ECO:0000313" key="2">
    <source>
        <dbReference type="EMBL" id="PJZ31893.1"/>
    </source>
</evidence>
<keyword evidence="3" id="KW-1185">Reference proteome</keyword>
<gene>
    <name evidence="2" type="ORF">CH378_00860</name>
</gene>
<dbReference type="SUPFAM" id="SSF53187">
    <property type="entry name" value="Zn-dependent exopeptidases"/>
    <property type="match status" value="1"/>
</dbReference>
<dbReference type="EMBL" id="NPDP01000001">
    <property type="protein sequence ID" value="PJZ31893.1"/>
    <property type="molecule type" value="Genomic_DNA"/>
</dbReference>
<dbReference type="InterPro" id="IPR007484">
    <property type="entry name" value="Peptidase_M28"/>
</dbReference>
<dbReference type="PANTHER" id="PTHR12147:SF26">
    <property type="entry name" value="PEPTIDASE M28 DOMAIN-CONTAINING PROTEIN"/>
    <property type="match status" value="1"/>
</dbReference>
<name>A0ABX4NEV5_9LEPT</name>
<dbReference type="Pfam" id="PF04389">
    <property type="entry name" value="Peptidase_M28"/>
    <property type="match status" value="1"/>
</dbReference>
<dbReference type="PANTHER" id="PTHR12147">
    <property type="entry name" value="METALLOPEPTIDASE M28 FAMILY MEMBER"/>
    <property type="match status" value="1"/>
</dbReference>
<evidence type="ECO:0000259" key="1">
    <source>
        <dbReference type="Pfam" id="PF04389"/>
    </source>
</evidence>
<dbReference type="Proteomes" id="UP000231919">
    <property type="component" value="Unassembled WGS sequence"/>
</dbReference>
<reference evidence="2 3" key="1">
    <citation type="submission" date="2017-07" db="EMBL/GenBank/DDBJ databases">
        <title>Leptospira spp. isolated from tropical soils.</title>
        <authorList>
            <person name="Thibeaux R."/>
            <person name="Iraola G."/>
            <person name="Ferres I."/>
            <person name="Bierque E."/>
            <person name="Girault D."/>
            <person name="Soupe-Gilbert M.-E."/>
            <person name="Picardeau M."/>
            <person name="Goarant C."/>
        </authorList>
    </citation>
    <scope>NUCLEOTIDE SEQUENCE [LARGE SCALE GENOMIC DNA]</scope>
    <source>
        <strain evidence="2 3">JW2-C-B1</strain>
    </source>
</reference>